<sequence length="179" mass="19076">MDGMTRYVALLRGINVGGHRRIAMADLRSLLEDLGYTGVATYVQSGNAVFSGADADPEAVAERVRTGIRDVLGHDVPTAVRTAAELRAAVAANPFDVPDPSKFLVLFCTGTVDTEGLAGIDLSLHPKERMAVVGAQVYTCHEDGIRFAALPAVVARHVDGTTTSRNWRTVLRLAEMAGD</sequence>
<dbReference type="Gene3D" id="3.30.70.1280">
    <property type="entry name" value="SP0830-like domains"/>
    <property type="match status" value="1"/>
</dbReference>
<dbReference type="Proteomes" id="UP001356095">
    <property type="component" value="Unassembled WGS sequence"/>
</dbReference>
<name>A0ABU7KFN2_9ACTN</name>
<dbReference type="PIRSF" id="PIRSF008502">
    <property type="entry name" value="UCP008502"/>
    <property type="match status" value="1"/>
</dbReference>
<comment type="caution">
    <text evidence="1">The sequence shown here is derived from an EMBL/GenBank/DDBJ whole genome shotgun (WGS) entry which is preliminary data.</text>
</comment>
<proteinExistence type="predicted"/>
<accession>A0ABU7KFN2</accession>
<protein>
    <submittedName>
        <fullName evidence="1">DUF1697 domain-containing protein</fullName>
    </submittedName>
</protein>
<gene>
    <name evidence="1" type="ORF">Q8791_26660</name>
</gene>
<dbReference type="Pfam" id="PF08002">
    <property type="entry name" value="DUF1697"/>
    <property type="match status" value="1"/>
</dbReference>
<reference evidence="1 2" key="1">
    <citation type="submission" date="2023-08" db="EMBL/GenBank/DDBJ databases">
        <authorList>
            <person name="Girao M."/>
            <person name="Carvalho M.F."/>
        </authorList>
    </citation>
    <scope>NUCLEOTIDE SEQUENCE [LARGE SCALE GENOMIC DNA]</scope>
    <source>
        <strain evidence="1 2">CT-R113</strain>
    </source>
</reference>
<dbReference type="PANTHER" id="PTHR36439">
    <property type="entry name" value="BLL4334 PROTEIN"/>
    <property type="match status" value="1"/>
</dbReference>
<organism evidence="1 2">
    <name type="scientific">Nocardiopsis codii</name>
    <dbReference type="NCBI Taxonomy" id="3065942"/>
    <lineage>
        <taxon>Bacteria</taxon>
        <taxon>Bacillati</taxon>
        <taxon>Actinomycetota</taxon>
        <taxon>Actinomycetes</taxon>
        <taxon>Streptosporangiales</taxon>
        <taxon>Nocardiopsidaceae</taxon>
        <taxon>Nocardiopsis</taxon>
    </lineage>
</organism>
<dbReference type="PANTHER" id="PTHR36439:SF1">
    <property type="entry name" value="DUF1697 DOMAIN-CONTAINING PROTEIN"/>
    <property type="match status" value="1"/>
</dbReference>
<evidence type="ECO:0000313" key="1">
    <source>
        <dbReference type="EMBL" id="MEE2040807.1"/>
    </source>
</evidence>
<dbReference type="EMBL" id="JAUZMY010000035">
    <property type="protein sequence ID" value="MEE2040807.1"/>
    <property type="molecule type" value="Genomic_DNA"/>
</dbReference>
<dbReference type="InterPro" id="IPR012545">
    <property type="entry name" value="DUF1697"/>
</dbReference>
<dbReference type="SUPFAM" id="SSF160379">
    <property type="entry name" value="SP0830-like"/>
    <property type="match status" value="1"/>
</dbReference>
<evidence type="ECO:0000313" key="2">
    <source>
        <dbReference type="Proteomes" id="UP001356095"/>
    </source>
</evidence>
<keyword evidence="2" id="KW-1185">Reference proteome</keyword>